<feature type="transmembrane region" description="Helical" evidence="2">
    <location>
        <begin position="40"/>
        <end position="63"/>
    </location>
</feature>
<evidence type="ECO:0000259" key="3">
    <source>
        <dbReference type="Pfam" id="PF08787"/>
    </source>
</evidence>
<keyword evidence="2" id="KW-1133">Transmembrane helix</keyword>
<keyword evidence="2" id="KW-0472">Membrane</keyword>
<name>A0AAD5STD3_9FUNG</name>
<dbReference type="SUPFAM" id="SSF49899">
    <property type="entry name" value="Concanavalin A-like lectins/glucanases"/>
    <property type="match status" value="1"/>
</dbReference>
<dbReference type="InterPro" id="IPR013320">
    <property type="entry name" value="ConA-like_dom_sf"/>
</dbReference>
<feature type="domain" description="Alginate lyase 2" evidence="3">
    <location>
        <begin position="125"/>
        <end position="340"/>
    </location>
</feature>
<evidence type="ECO:0000313" key="4">
    <source>
        <dbReference type="EMBL" id="KAJ3095485.1"/>
    </source>
</evidence>
<protein>
    <recommendedName>
        <fullName evidence="3">Alginate lyase 2 domain-containing protein</fullName>
    </recommendedName>
</protein>
<accession>A0AAD5STD3</accession>
<dbReference type="InterPro" id="IPR014895">
    <property type="entry name" value="Alginate_lyase_2"/>
</dbReference>
<reference evidence="4" key="1">
    <citation type="submission" date="2020-05" db="EMBL/GenBank/DDBJ databases">
        <title>Phylogenomic resolution of chytrid fungi.</title>
        <authorList>
            <person name="Stajich J.E."/>
            <person name="Amses K."/>
            <person name="Simmons R."/>
            <person name="Seto K."/>
            <person name="Myers J."/>
            <person name="Bonds A."/>
            <person name="Quandt C.A."/>
            <person name="Barry K."/>
            <person name="Liu P."/>
            <person name="Grigoriev I."/>
            <person name="Longcore J.E."/>
            <person name="James T.Y."/>
        </authorList>
    </citation>
    <scope>NUCLEOTIDE SEQUENCE</scope>
    <source>
        <strain evidence="4">JEL0513</strain>
    </source>
</reference>
<dbReference type="Gene3D" id="2.60.120.200">
    <property type="match status" value="1"/>
</dbReference>
<dbReference type="Pfam" id="PF08787">
    <property type="entry name" value="Alginate_lyase2"/>
    <property type="match status" value="1"/>
</dbReference>
<keyword evidence="2" id="KW-0812">Transmembrane</keyword>
<feature type="compositionally biased region" description="Low complexity" evidence="1">
    <location>
        <begin position="100"/>
        <end position="117"/>
    </location>
</feature>
<comment type="caution">
    <text evidence="4">The sequence shown here is derived from an EMBL/GenBank/DDBJ whole genome shotgun (WGS) entry which is preliminary data.</text>
</comment>
<sequence length="352" mass="37739">MEEQALTALILRQREAAAAVTILSLSLPNKKRSLQRKKKILYWIAAVSAAFVILAVVLLAVLVPRRFSQNQSQLQSQSINTTVVTTTTFAIITTGRTNAAATSTTTNTNTNTSTNTTEPSPGKILNLSAWELQLPIAGNMSRVAIITPPALNSVSNQFFQPAPAGLSAVDFYTPVTGVTTSDSLNPRTELRQLNQDGSLAFWSYQGSYALQVILTVELFPANVSNGAGGVIVCQLFSAAVINGPEYVVRAYPNFVQLERGSNANGSVDKQVLVPNYTAGQQMKITFSVMNGKLTAAVDIGTTVTTTIDSADDYYFKAGSYCQTQESADNGCKVRIFSIQLYGFPGALAFPPN</sequence>
<feature type="region of interest" description="Disordered" evidence="1">
    <location>
        <begin position="100"/>
        <end position="120"/>
    </location>
</feature>
<organism evidence="4 5">
    <name type="scientific">Physocladia obscura</name>
    <dbReference type="NCBI Taxonomy" id="109957"/>
    <lineage>
        <taxon>Eukaryota</taxon>
        <taxon>Fungi</taxon>
        <taxon>Fungi incertae sedis</taxon>
        <taxon>Chytridiomycota</taxon>
        <taxon>Chytridiomycota incertae sedis</taxon>
        <taxon>Chytridiomycetes</taxon>
        <taxon>Chytridiales</taxon>
        <taxon>Chytriomycetaceae</taxon>
        <taxon>Physocladia</taxon>
    </lineage>
</organism>
<evidence type="ECO:0000256" key="1">
    <source>
        <dbReference type="SAM" id="MobiDB-lite"/>
    </source>
</evidence>
<proteinExistence type="predicted"/>
<evidence type="ECO:0000313" key="5">
    <source>
        <dbReference type="Proteomes" id="UP001211907"/>
    </source>
</evidence>
<dbReference type="AlphaFoldDB" id="A0AAD5STD3"/>
<keyword evidence="5" id="KW-1185">Reference proteome</keyword>
<dbReference type="Proteomes" id="UP001211907">
    <property type="component" value="Unassembled WGS sequence"/>
</dbReference>
<evidence type="ECO:0000256" key="2">
    <source>
        <dbReference type="SAM" id="Phobius"/>
    </source>
</evidence>
<dbReference type="EMBL" id="JADGJH010002699">
    <property type="protein sequence ID" value="KAJ3095485.1"/>
    <property type="molecule type" value="Genomic_DNA"/>
</dbReference>
<gene>
    <name evidence="4" type="ORF">HK100_005804</name>
</gene>